<dbReference type="InterPro" id="IPR000719">
    <property type="entry name" value="Prot_kinase_dom"/>
</dbReference>
<organism evidence="2 3">
    <name type="scientific">Prosthecobacter dejongeii</name>
    <dbReference type="NCBI Taxonomy" id="48465"/>
    <lineage>
        <taxon>Bacteria</taxon>
        <taxon>Pseudomonadati</taxon>
        <taxon>Verrucomicrobiota</taxon>
        <taxon>Verrucomicrobiia</taxon>
        <taxon>Verrucomicrobiales</taxon>
        <taxon>Verrucomicrobiaceae</taxon>
        <taxon>Prosthecobacter</taxon>
    </lineage>
</organism>
<dbReference type="PROSITE" id="PS50011">
    <property type="entry name" value="PROTEIN_KINASE_DOM"/>
    <property type="match status" value="1"/>
</dbReference>
<dbReference type="InterPro" id="IPR004147">
    <property type="entry name" value="ABC1_dom"/>
</dbReference>
<comment type="caution">
    <text evidence="2">The sequence shown here is derived from an EMBL/GenBank/DDBJ whole genome shotgun (WGS) entry which is preliminary data.</text>
</comment>
<accession>A0A7W7YKU1</accession>
<evidence type="ECO:0000313" key="2">
    <source>
        <dbReference type="EMBL" id="MBB5037842.1"/>
    </source>
</evidence>
<sequence length="435" mass="48856">MAAPPTQDSIRSTPLTRMADLAGTGARVGMNYLKYYGQRAVTPQTAQLALRDELDAENAKAVYDSFSRLKGGPLKLAQMLSIDQNLLPPAYASQFAQAQYSAPPLSWPLVRRTLEREFGQPVEALYDTFSREAAHGASIGQVHVATRAGKKLAVKVQYPGVAESMRSDLRVVKPVALQMFGLREEDIAHYFTEVEARLLEETDYVTELRRSQEIAVACAPLERVRFPAFYPDRCSSRVLTMDWIDGLTLDRFAASDATQESRNQIGQALWDFYQHQIHVLHVFHADPHPGNFLVSDGFLYVLDFGCTRAITPEFHAQQFAFLNPDLLESEAKLEQSLRDMDVLLPGDGAAQRKKIMDLARESIEVLTRPFRAGRFDFADPSFMQTLYAMGEANRQDRELRSLRGARGRAESVYVNRAFFGLFSLLHRLGAVVNTQ</sequence>
<dbReference type="Proteomes" id="UP000534294">
    <property type="component" value="Unassembled WGS sequence"/>
</dbReference>
<keyword evidence="2" id="KW-0808">Transferase</keyword>
<dbReference type="PANTHER" id="PTHR43173:SF19">
    <property type="entry name" value="AARF DOMAIN-CONTAINING PROTEIN KINASE 1"/>
    <property type="match status" value="1"/>
</dbReference>
<dbReference type="CDD" id="cd13970">
    <property type="entry name" value="ABC1_ADCK3"/>
    <property type="match status" value="1"/>
</dbReference>
<dbReference type="RefSeq" id="WP_184208092.1">
    <property type="nucleotide sequence ID" value="NZ_JACHIF010000003.1"/>
</dbReference>
<dbReference type="PANTHER" id="PTHR43173">
    <property type="entry name" value="ABC1 FAMILY PROTEIN"/>
    <property type="match status" value="1"/>
</dbReference>
<proteinExistence type="predicted"/>
<feature type="domain" description="Protein kinase" evidence="1">
    <location>
        <begin position="107"/>
        <end position="435"/>
    </location>
</feature>
<keyword evidence="3" id="KW-1185">Reference proteome</keyword>
<reference evidence="2 3" key="1">
    <citation type="submission" date="2020-08" db="EMBL/GenBank/DDBJ databases">
        <title>Genomic Encyclopedia of Type Strains, Phase IV (KMG-IV): sequencing the most valuable type-strain genomes for metagenomic binning, comparative biology and taxonomic classification.</title>
        <authorList>
            <person name="Goeker M."/>
        </authorList>
    </citation>
    <scope>NUCLEOTIDE SEQUENCE [LARGE SCALE GENOMIC DNA]</scope>
    <source>
        <strain evidence="2 3">DSM 12251</strain>
    </source>
</reference>
<dbReference type="InterPro" id="IPR034646">
    <property type="entry name" value="ADCK3_dom"/>
</dbReference>
<dbReference type="GO" id="GO:0005524">
    <property type="term" value="F:ATP binding"/>
    <property type="evidence" value="ECO:0007669"/>
    <property type="project" value="InterPro"/>
</dbReference>
<keyword evidence="2" id="KW-0830">Ubiquinone</keyword>
<evidence type="ECO:0000259" key="1">
    <source>
        <dbReference type="PROSITE" id="PS50011"/>
    </source>
</evidence>
<dbReference type="InterPro" id="IPR051130">
    <property type="entry name" value="Mito_struct-func_regulator"/>
</dbReference>
<name>A0A7W7YKU1_9BACT</name>
<dbReference type="EMBL" id="JACHIF010000003">
    <property type="protein sequence ID" value="MBB5037842.1"/>
    <property type="molecule type" value="Genomic_DNA"/>
</dbReference>
<gene>
    <name evidence="2" type="ORF">HNQ64_002091</name>
</gene>
<dbReference type="AlphaFoldDB" id="A0A7W7YKU1"/>
<dbReference type="SUPFAM" id="SSF56112">
    <property type="entry name" value="Protein kinase-like (PK-like)"/>
    <property type="match status" value="1"/>
</dbReference>
<protein>
    <submittedName>
        <fullName evidence="2">Putative unusual protein kinase regulating ubiquinone biosynthesis (AarF/ABC1/UbiB family)</fullName>
    </submittedName>
</protein>
<dbReference type="GO" id="GO:0004672">
    <property type="term" value="F:protein kinase activity"/>
    <property type="evidence" value="ECO:0007669"/>
    <property type="project" value="InterPro"/>
</dbReference>
<dbReference type="Pfam" id="PF03109">
    <property type="entry name" value="ABC1"/>
    <property type="match status" value="1"/>
</dbReference>
<evidence type="ECO:0000313" key="3">
    <source>
        <dbReference type="Proteomes" id="UP000534294"/>
    </source>
</evidence>
<keyword evidence="2" id="KW-0418">Kinase</keyword>
<dbReference type="InterPro" id="IPR011009">
    <property type="entry name" value="Kinase-like_dom_sf"/>
</dbReference>